<dbReference type="AlphaFoldDB" id="A0A1N7LNG9"/>
<dbReference type="Proteomes" id="UP000186141">
    <property type="component" value="Unassembled WGS sequence"/>
</dbReference>
<dbReference type="PANTHER" id="PTHR11795">
    <property type="entry name" value="BRANCHED-CHAIN AMINO ACID TRANSPORT SYSTEM PERMEASE PROTEIN LIVH"/>
    <property type="match status" value="1"/>
</dbReference>
<accession>A0A1N7LNG9</accession>
<dbReference type="InterPro" id="IPR052157">
    <property type="entry name" value="BCAA_transport_permease"/>
</dbReference>
<feature type="transmembrane region" description="Helical" evidence="9">
    <location>
        <begin position="227"/>
        <end position="252"/>
    </location>
</feature>
<gene>
    <name evidence="10" type="ORF">SAMN05421774_10253</name>
</gene>
<feature type="transmembrane region" description="Helical" evidence="9">
    <location>
        <begin position="258"/>
        <end position="278"/>
    </location>
</feature>
<dbReference type="EMBL" id="FTOT01000002">
    <property type="protein sequence ID" value="SIS75393.1"/>
    <property type="molecule type" value="Genomic_DNA"/>
</dbReference>
<keyword evidence="11" id="KW-1185">Reference proteome</keyword>
<dbReference type="Pfam" id="PF02653">
    <property type="entry name" value="BPD_transp_2"/>
    <property type="match status" value="1"/>
</dbReference>
<name>A0A1N7LNG9_9RHOB</name>
<keyword evidence="4 9" id="KW-0812">Transmembrane</keyword>
<dbReference type="GO" id="GO:0006865">
    <property type="term" value="P:amino acid transport"/>
    <property type="evidence" value="ECO:0007669"/>
    <property type="project" value="UniProtKB-KW"/>
</dbReference>
<evidence type="ECO:0000256" key="2">
    <source>
        <dbReference type="ARBA" id="ARBA00022448"/>
    </source>
</evidence>
<evidence type="ECO:0000256" key="7">
    <source>
        <dbReference type="ARBA" id="ARBA00023136"/>
    </source>
</evidence>
<keyword evidence="5" id="KW-0029">Amino-acid transport</keyword>
<comment type="similarity">
    <text evidence="8">Belongs to the binding-protein-dependent transport system permease family. LivHM subfamily.</text>
</comment>
<feature type="transmembrane region" description="Helical" evidence="9">
    <location>
        <begin position="99"/>
        <end position="120"/>
    </location>
</feature>
<evidence type="ECO:0000256" key="6">
    <source>
        <dbReference type="ARBA" id="ARBA00022989"/>
    </source>
</evidence>
<dbReference type="GO" id="GO:0005886">
    <property type="term" value="C:plasma membrane"/>
    <property type="evidence" value="ECO:0007669"/>
    <property type="project" value="UniProtKB-SubCell"/>
</dbReference>
<dbReference type="GO" id="GO:0022857">
    <property type="term" value="F:transmembrane transporter activity"/>
    <property type="evidence" value="ECO:0007669"/>
    <property type="project" value="InterPro"/>
</dbReference>
<feature type="transmembrane region" description="Helical" evidence="9">
    <location>
        <begin position="60"/>
        <end position="78"/>
    </location>
</feature>
<feature type="transmembrane region" description="Helical" evidence="9">
    <location>
        <begin position="191"/>
        <end position="215"/>
    </location>
</feature>
<feature type="transmembrane region" description="Helical" evidence="9">
    <location>
        <begin position="37"/>
        <end position="54"/>
    </location>
</feature>
<protein>
    <submittedName>
        <fullName evidence="10">Amino acid/amide ABC transporter membrane protein 1, HAAT family</fullName>
    </submittedName>
</protein>
<reference evidence="10 11" key="1">
    <citation type="submission" date="2017-01" db="EMBL/GenBank/DDBJ databases">
        <authorList>
            <person name="Mah S.A."/>
            <person name="Swanson W.J."/>
            <person name="Moy G.W."/>
            <person name="Vacquier V.D."/>
        </authorList>
    </citation>
    <scope>NUCLEOTIDE SEQUENCE [LARGE SCALE GENOMIC DNA]</scope>
    <source>
        <strain evidence="10 11">DSM 26375</strain>
    </source>
</reference>
<evidence type="ECO:0000256" key="8">
    <source>
        <dbReference type="ARBA" id="ARBA00037998"/>
    </source>
</evidence>
<keyword evidence="3" id="KW-1003">Cell membrane</keyword>
<dbReference type="PANTHER" id="PTHR11795:SF445">
    <property type="entry name" value="AMINO ACID ABC TRANSPORTER PERMEASE PROTEIN"/>
    <property type="match status" value="1"/>
</dbReference>
<evidence type="ECO:0000313" key="10">
    <source>
        <dbReference type="EMBL" id="SIS75393.1"/>
    </source>
</evidence>
<sequence>MFVNAVLSGLTLGGVYALVALGLTIQYGVSRTMNLGYGEFLIGAAFAVFMLFGTLGISPYLLAIVIVPVAYGLSWLVYRVMLMPIVRRARSPMALEIDSLLLTFGLLFAMMGVLVLFFGGNYTSYSYLSVPVHLMGETVALNRLASFIAAVLVGALAYGLLMRTRTGMALRAVAVDPVGARLVGIDVTWAAGLAFGLGGAIAALGGVLISTYMTFTAEMGVVFTMKALIVVIMAGVGHVMGALIAGLALGLIEAFVAAYLDPGLTVAVIYAVFLLTLLMRPSGIFGKAAR</sequence>
<dbReference type="CDD" id="cd06582">
    <property type="entry name" value="TM_PBP1_LivH_like"/>
    <property type="match status" value="1"/>
</dbReference>
<dbReference type="STRING" id="1086013.SAMN05421774_10253"/>
<evidence type="ECO:0000256" key="4">
    <source>
        <dbReference type="ARBA" id="ARBA00022692"/>
    </source>
</evidence>
<evidence type="ECO:0000256" key="5">
    <source>
        <dbReference type="ARBA" id="ARBA00022970"/>
    </source>
</evidence>
<evidence type="ECO:0000256" key="1">
    <source>
        <dbReference type="ARBA" id="ARBA00004651"/>
    </source>
</evidence>
<dbReference type="OrthoDB" id="9807115at2"/>
<dbReference type="InterPro" id="IPR001851">
    <property type="entry name" value="ABC_transp_permease"/>
</dbReference>
<comment type="subcellular location">
    <subcellularLocation>
        <location evidence="1">Cell membrane</location>
        <topology evidence="1">Multi-pass membrane protein</topology>
    </subcellularLocation>
</comment>
<keyword evidence="6 9" id="KW-1133">Transmembrane helix</keyword>
<dbReference type="RefSeq" id="WP_076529283.1">
    <property type="nucleotide sequence ID" value="NZ_BMEH01000002.1"/>
</dbReference>
<keyword evidence="7 9" id="KW-0472">Membrane</keyword>
<evidence type="ECO:0000256" key="9">
    <source>
        <dbReference type="SAM" id="Phobius"/>
    </source>
</evidence>
<keyword evidence="2" id="KW-0813">Transport</keyword>
<evidence type="ECO:0000313" key="11">
    <source>
        <dbReference type="Proteomes" id="UP000186141"/>
    </source>
</evidence>
<organism evidence="10 11">
    <name type="scientific">Gemmobacter megaterium</name>
    <dbReference type="NCBI Taxonomy" id="1086013"/>
    <lineage>
        <taxon>Bacteria</taxon>
        <taxon>Pseudomonadati</taxon>
        <taxon>Pseudomonadota</taxon>
        <taxon>Alphaproteobacteria</taxon>
        <taxon>Rhodobacterales</taxon>
        <taxon>Paracoccaceae</taxon>
        <taxon>Gemmobacter</taxon>
    </lineage>
</organism>
<proteinExistence type="inferred from homology"/>
<feature type="transmembrane region" description="Helical" evidence="9">
    <location>
        <begin position="140"/>
        <end position="161"/>
    </location>
</feature>
<feature type="transmembrane region" description="Helical" evidence="9">
    <location>
        <begin position="6"/>
        <end position="25"/>
    </location>
</feature>
<evidence type="ECO:0000256" key="3">
    <source>
        <dbReference type="ARBA" id="ARBA00022475"/>
    </source>
</evidence>